<dbReference type="Proteomes" id="UP000838763">
    <property type="component" value="Unassembled WGS sequence"/>
</dbReference>
<keyword evidence="3" id="KW-1185">Reference proteome</keyword>
<reference evidence="2" key="1">
    <citation type="submission" date="2022-11" db="EMBL/GenBank/DDBJ databases">
        <authorList>
            <person name="Scott C."/>
            <person name="Bruce N."/>
        </authorList>
    </citation>
    <scope>NUCLEOTIDE SEQUENCE</scope>
</reference>
<feature type="chain" id="PRO_5040344143" evidence="1">
    <location>
        <begin position="19"/>
        <end position="87"/>
    </location>
</feature>
<keyword evidence="1" id="KW-0732">Signal</keyword>
<comment type="caution">
    <text evidence="2">The sequence shown here is derived from an EMBL/GenBank/DDBJ whole genome shotgun (WGS) entry which is preliminary data.</text>
</comment>
<feature type="signal peptide" evidence="1">
    <location>
        <begin position="1"/>
        <end position="18"/>
    </location>
</feature>
<protein>
    <submittedName>
        <fullName evidence="2">Uncharacterized protein</fullName>
    </submittedName>
</protein>
<evidence type="ECO:0000313" key="3">
    <source>
        <dbReference type="Proteomes" id="UP000838763"/>
    </source>
</evidence>
<evidence type="ECO:0000256" key="1">
    <source>
        <dbReference type="SAM" id="SignalP"/>
    </source>
</evidence>
<sequence>MKLTSFYTILSLAAVAVANPVANPEAENALEGFEKRQSCPISLVTSCKGYCYDKWCAGCGSYQPCLNSCAANKNKCYNCCGTKCTTC</sequence>
<accession>A0A9P1H433</accession>
<evidence type="ECO:0000313" key="2">
    <source>
        <dbReference type="EMBL" id="CAI4215627.1"/>
    </source>
</evidence>
<proteinExistence type="predicted"/>
<name>A0A9P1H433_9PEZI</name>
<dbReference type="AlphaFoldDB" id="A0A9P1H433"/>
<organism evidence="2 3">
    <name type="scientific">Parascedosporium putredinis</name>
    <dbReference type="NCBI Taxonomy" id="1442378"/>
    <lineage>
        <taxon>Eukaryota</taxon>
        <taxon>Fungi</taxon>
        <taxon>Dikarya</taxon>
        <taxon>Ascomycota</taxon>
        <taxon>Pezizomycotina</taxon>
        <taxon>Sordariomycetes</taxon>
        <taxon>Hypocreomycetidae</taxon>
        <taxon>Microascales</taxon>
        <taxon>Microascaceae</taxon>
        <taxon>Parascedosporium</taxon>
    </lineage>
</organism>
<gene>
    <name evidence="2" type="ORF">PPNO1_LOCUS5335</name>
</gene>
<dbReference type="EMBL" id="CALLCH030000012">
    <property type="protein sequence ID" value="CAI4215627.1"/>
    <property type="molecule type" value="Genomic_DNA"/>
</dbReference>